<evidence type="ECO:0000313" key="2">
    <source>
        <dbReference type="Proteomes" id="UP000013248"/>
    </source>
</evidence>
<dbReference type="RefSeq" id="WP_005216891.1">
    <property type="nucleotide sequence ID" value="NZ_JAMOZD010000001.1"/>
</dbReference>
<dbReference type="Proteomes" id="UP000013248">
    <property type="component" value="Unassembled WGS sequence"/>
</dbReference>
<dbReference type="PATRIC" id="fig|1217705.3.peg.1790"/>
<dbReference type="HOGENOM" id="CLU_138531_0_0_6"/>
<dbReference type="eggNOG" id="ENOG5030WBS">
    <property type="taxonomic scope" value="Bacteria"/>
</dbReference>
<protein>
    <submittedName>
        <fullName evidence="1">Uncharacterized protein</fullName>
    </submittedName>
</protein>
<gene>
    <name evidence="1" type="ORF">F900_01840</name>
</gene>
<reference evidence="1 2" key="1">
    <citation type="submission" date="2013-02" db="EMBL/GenBank/DDBJ databases">
        <title>The Genome Sequence of Acinetobacter sp. ANC 3862.</title>
        <authorList>
            <consortium name="The Broad Institute Genome Sequencing Platform"/>
            <consortium name="The Broad Institute Genome Sequencing Center for Infectious Disease"/>
            <person name="Cerqueira G."/>
            <person name="Feldgarden M."/>
            <person name="Courvalin P."/>
            <person name="Perichon B."/>
            <person name="Grillot-Courvalin C."/>
            <person name="Clermont D."/>
            <person name="Rocha E."/>
            <person name="Yoon E.-J."/>
            <person name="Nemec A."/>
            <person name="Walker B."/>
            <person name="Young S.K."/>
            <person name="Zeng Q."/>
            <person name="Gargeya S."/>
            <person name="Fitzgerald M."/>
            <person name="Haas B."/>
            <person name="Abouelleil A."/>
            <person name="Alvarado L."/>
            <person name="Arachchi H.M."/>
            <person name="Berlin A.M."/>
            <person name="Chapman S.B."/>
            <person name="Dewar J."/>
            <person name="Goldberg J."/>
            <person name="Griggs A."/>
            <person name="Gujja S."/>
            <person name="Hansen M."/>
            <person name="Howarth C."/>
            <person name="Imamovic A."/>
            <person name="Larimer J."/>
            <person name="McCowan C."/>
            <person name="Murphy C."/>
            <person name="Neiman D."/>
            <person name="Pearson M."/>
            <person name="Priest M."/>
            <person name="Roberts A."/>
            <person name="Saif S."/>
            <person name="Shea T."/>
            <person name="Sisk P."/>
            <person name="Sykes S."/>
            <person name="Wortman J."/>
            <person name="Nusbaum C."/>
            <person name="Birren B."/>
        </authorList>
    </citation>
    <scope>NUCLEOTIDE SEQUENCE [LARGE SCALE GENOMIC DNA]</scope>
    <source>
        <strain evidence="1 2">ANC 3862</strain>
    </source>
</reference>
<sequence length="109" mass="11615">MSQISTDVPNFIGDLNAGIFEKQLGAVLSDVAAGVVLNGKQGEVTIKLKLKQISDTSQVSVEHSIDYKTPTAKGGHRTEYSVGATPMHVLRGGVISLMPEKVRTSDYAD</sequence>
<organism evidence="1 2">
    <name type="scientific">Acinetobacter modestus</name>
    <dbReference type="NCBI Taxonomy" id="1776740"/>
    <lineage>
        <taxon>Bacteria</taxon>
        <taxon>Pseudomonadati</taxon>
        <taxon>Pseudomonadota</taxon>
        <taxon>Gammaproteobacteria</taxon>
        <taxon>Moraxellales</taxon>
        <taxon>Moraxellaceae</taxon>
        <taxon>Acinetobacter</taxon>
    </lineage>
</organism>
<dbReference type="STRING" id="1217705.F900_01840"/>
<proteinExistence type="predicted"/>
<dbReference type="AlphaFoldDB" id="N9N5E6"/>
<evidence type="ECO:0000313" key="1">
    <source>
        <dbReference type="EMBL" id="ENX00856.1"/>
    </source>
</evidence>
<dbReference type="EMBL" id="APRP01000018">
    <property type="protein sequence ID" value="ENX00856.1"/>
    <property type="molecule type" value="Genomic_DNA"/>
</dbReference>
<name>N9N5E6_9GAMM</name>
<accession>N9N5E6</accession>
<comment type="caution">
    <text evidence="1">The sequence shown here is derived from an EMBL/GenBank/DDBJ whole genome shotgun (WGS) entry which is preliminary data.</text>
</comment>